<protein>
    <recommendedName>
        <fullName evidence="7">Peptidase M48 domain-containing protein</fullName>
    </recommendedName>
</protein>
<evidence type="ECO:0000256" key="2">
    <source>
        <dbReference type="ARBA" id="ARBA00022670"/>
    </source>
</evidence>
<evidence type="ECO:0000313" key="8">
    <source>
        <dbReference type="EMBL" id="GAI21896.1"/>
    </source>
</evidence>
<dbReference type="InterPro" id="IPR051156">
    <property type="entry name" value="Mito/Outer_Membr_Metalloprot"/>
</dbReference>
<keyword evidence="3" id="KW-0479">Metal-binding</keyword>
<sequence>VNAFACPGGFVYVTTGILKIIDNEAELAGVLGHEIGHMVARHGVKRLQAQLGYSLLSHLLFGDDEGVRKIANITANLVFLGYGRENEFEADYLGTEYVYVAGYDPQGVIELLAKIKQLEGREPWAVEVLLRSHPPTSDRIQEVGRQIQEFPTLSGKETYTERFRKAVGDLLVRLEPFPETVPTGILLEEDFDDGIAQGFGDEVGSWRVVDGRYTATTEIHRFSTFGDPRWKDYILEADFINARDGGLLARAQDHNNAVALMVRPTWNVIYWQIREEGRWGAWYEPKNLDH</sequence>
<name>X1MV37_9ZZZZ</name>
<dbReference type="GO" id="GO:0004222">
    <property type="term" value="F:metalloendopeptidase activity"/>
    <property type="evidence" value="ECO:0007669"/>
    <property type="project" value="InterPro"/>
</dbReference>
<evidence type="ECO:0000259" key="7">
    <source>
        <dbReference type="Pfam" id="PF01435"/>
    </source>
</evidence>
<keyword evidence="5" id="KW-0862">Zinc</keyword>
<evidence type="ECO:0000256" key="6">
    <source>
        <dbReference type="ARBA" id="ARBA00023049"/>
    </source>
</evidence>
<reference evidence="8" key="1">
    <citation type="journal article" date="2014" name="Front. Microbiol.">
        <title>High frequency of phylogenetically diverse reductive dehalogenase-homologous genes in deep subseafloor sedimentary metagenomes.</title>
        <authorList>
            <person name="Kawai M."/>
            <person name="Futagami T."/>
            <person name="Toyoda A."/>
            <person name="Takaki Y."/>
            <person name="Nishi S."/>
            <person name="Hori S."/>
            <person name="Arai W."/>
            <person name="Tsubouchi T."/>
            <person name="Morono Y."/>
            <person name="Uchiyama I."/>
            <person name="Ito T."/>
            <person name="Fujiyama A."/>
            <person name="Inagaki F."/>
            <person name="Takami H."/>
        </authorList>
    </citation>
    <scope>NUCLEOTIDE SEQUENCE</scope>
    <source>
        <strain evidence="8">Expedition CK06-06</strain>
    </source>
</reference>
<dbReference type="InterPro" id="IPR001915">
    <property type="entry name" value="Peptidase_M48"/>
</dbReference>
<dbReference type="GO" id="GO:0051603">
    <property type="term" value="P:proteolysis involved in protein catabolic process"/>
    <property type="evidence" value="ECO:0007669"/>
    <property type="project" value="TreeGrafter"/>
</dbReference>
<gene>
    <name evidence="8" type="ORF">S06H3_27557</name>
</gene>
<dbReference type="Pfam" id="PF01435">
    <property type="entry name" value="Peptidase_M48"/>
    <property type="match status" value="1"/>
</dbReference>
<dbReference type="PANTHER" id="PTHR22726:SF1">
    <property type="entry name" value="METALLOENDOPEPTIDASE OMA1, MITOCHONDRIAL"/>
    <property type="match status" value="1"/>
</dbReference>
<keyword evidence="2" id="KW-0645">Protease</keyword>
<proteinExistence type="predicted"/>
<dbReference type="GO" id="GO:0046872">
    <property type="term" value="F:metal ion binding"/>
    <property type="evidence" value="ECO:0007669"/>
    <property type="project" value="UniProtKB-KW"/>
</dbReference>
<feature type="non-terminal residue" evidence="8">
    <location>
        <position position="290"/>
    </location>
</feature>
<feature type="domain" description="Peptidase M48" evidence="7">
    <location>
        <begin position="1"/>
        <end position="143"/>
    </location>
</feature>
<keyword evidence="6" id="KW-0482">Metalloprotease</keyword>
<evidence type="ECO:0000256" key="5">
    <source>
        <dbReference type="ARBA" id="ARBA00022833"/>
    </source>
</evidence>
<dbReference type="Gene3D" id="3.30.2010.10">
    <property type="entry name" value="Metalloproteases ('zincins'), catalytic domain"/>
    <property type="match status" value="1"/>
</dbReference>
<evidence type="ECO:0000256" key="1">
    <source>
        <dbReference type="ARBA" id="ARBA00001947"/>
    </source>
</evidence>
<dbReference type="EMBL" id="BARV01015998">
    <property type="protein sequence ID" value="GAI21896.1"/>
    <property type="molecule type" value="Genomic_DNA"/>
</dbReference>
<dbReference type="Gene3D" id="2.60.120.560">
    <property type="entry name" value="Exo-inulinase, domain 1"/>
    <property type="match status" value="1"/>
</dbReference>
<organism evidence="8">
    <name type="scientific">marine sediment metagenome</name>
    <dbReference type="NCBI Taxonomy" id="412755"/>
    <lineage>
        <taxon>unclassified sequences</taxon>
        <taxon>metagenomes</taxon>
        <taxon>ecological metagenomes</taxon>
    </lineage>
</organism>
<comment type="caution">
    <text evidence="8">The sequence shown here is derived from an EMBL/GenBank/DDBJ whole genome shotgun (WGS) entry which is preliminary data.</text>
</comment>
<evidence type="ECO:0000256" key="4">
    <source>
        <dbReference type="ARBA" id="ARBA00022801"/>
    </source>
</evidence>
<evidence type="ECO:0000256" key="3">
    <source>
        <dbReference type="ARBA" id="ARBA00022723"/>
    </source>
</evidence>
<dbReference type="GO" id="GO:0016020">
    <property type="term" value="C:membrane"/>
    <property type="evidence" value="ECO:0007669"/>
    <property type="project" value="TreeGrafter"/>
</dbReference>
<dbReference type="AlphaFoldDB" id="X1MV37"/>
<keyword evidence="4" id="KW-0378">Hydrolase</keyword>
<comment type="cofactor">
    <cofactor evidence="1">
        <name>Zn(2+)</name>
        <dbReference type="ChEBI" id="CHEBI:29105"/>
    </cofactor>
</comment>
<accession>X1MV37</accession>
<feature type="non-terminal residue" evidence="8">
    <location>
        <position position="1"/>
    </location>
</feature>
<dbReference type="PANTHER" id="PTHR22726">
    <property type="entry name" value="METALLOENDOPEPTIDASE OMA1"/>
    <property type="match status" value="1"/>
</dbReference>